<dbReference type="CDD" id="cd00659">
    <property type="entry name" value="Topo_IB_C"/>
    <property type="match status" value="1"/>
</dbReference>
<feature type="coiled-coil region" evidence="8">
    <location>
        <begin position="701"/>
        <end position="762"/>
    </location>
</feature>
<dbReference type="GO" id="GO:0003677">
    <property type="term" value="F:DNA binding"/>
    <property type="evidence" value="ECO:0007669"/>
    <property type="project" value="UniProtKB-UniRule"/>
</dbReference>
<dbReference type="InterPro" id="IPR011010">
    <property type="entry name" value="DNA_brk_join_enz"/>
</dbReference>
<evidence type="ECO:0000256" key="5">
    <source>
        <dbReference type="ARBA" id="ARBA00023235"/>
    </source>
</evidence>
<gene>
    <name evidence="11" type="ORF">DIURU_002324</name>
</gene>
<dbReference type="Pfam" id="PF01028">
    <property type="entry name" value="Topoisom_I"/>
    <property type="match status" value="1"/>
</dbReference>
<dbReference type="InterPro" id="IPR013499">
    <property type="entry name" value="TopoI_euk"/>
</dbReference>
<keyword evidence="12" id="KW-1185">Reference proteome</keyword>
<feature type="region of interest" description="Disordered" evidence="9">
    <location>
        <begin position="1"/>
        <end position="180"/>
    </location>
</feature>
<dbReference type="SUPFAM" id="SSF56741">
    <property type="entry name" value="Eukaryotic DNA topoisomerase I, N-terminal DNA-binding fragment"/>
    <property type="match status" value="1"/>
</dbReference>
<dbReference type="OrthoDB" id="47179at2759"/>
<dbReference type="FunFam" id="3.90.15.10:FF:000002">
    <property type="entry name" value="DNA topoisomerase I"/>
    <property type="match status" value="1"/>
</dbReference>
<evidence type="ECO:0000256" key="4">
    <source>
        <dbReference type="ARBA" id="ARBA00023125"/>
    </source>
</evidence>
<evidence type="ECO:0000256" key="3">
    <source>
        <dbReference type="ARBA" id="ARBA00023029"/>
    </source>
</evidence>
<dbReference type="PANTHER" id="PTHR10290:SF3">
    <property type="entry name" value="DNA TOPOISOMERASE 1"/>
    <property type="match status" value="1"/>
</dbReference>
<dbReference type="InterPro" id="IPR013034">
    <property type="entry name" value="DNA_topo_DNA_db_N_dom1"/>
</dbReference>
<dbReference type="PROSITE" id="PS52038">
    <property type="entry name" value="TOPO_IB_2"/>
    <property type="match status" value="1"/>
</dbReference>
<dbReference type="PANTHER" id="PTHR10290">
    <property type="entry name" value="DNA TOPOISOMERASE I"/>
    <property type="match status" value="1"/>
</dbReference>
<dbReference type="GO" id="GO:0007059">
    <property type="term" value="P:chromosome segregation"/>
    <property type="evidence" value="ECO:0007669"/>
    <property type="project" value="TreeGrafter"/>
</dbReference>
<dbReference type="GO" id="GO:0006260">
    <property type="term" value="P:DNA replication"/>
    <property type="evidence" value="ECO:0007669"/>
    <property type="project" value="TreeGrafter"/>
</dbReference>
<dbReference type="FunFam" id="1.10.10.41:FF:000001">
    <property type="entry name" value="DNA topoisomerase I"/>
    <property type="match status" value="1"/>
</dbReference>
<dbReference type="RefSeq" id="XP_034013018.1">
    <property type="nucleotide sequence ID" value="XM_034154963.1"/>
</dbReference>
<organism evidence="11 12">
    <name type="scientific">Diutina rugosa</name>
    <name type="common">Yeast</name>
    <name type="synonym">Candida rugosa</name>
    <dbReference type="NCBI Taxonomy" id="5481"/>
    <lineage>
        <taxon>Eukaryota</taxon>
        <taxon>Fungi</taxon>
        <taxon>Dikarya</taxon>
        <taxon>Ascomycota</taxon>
        <taxon>Saccharomycotina</taxon>
        <taxon>Pichiomycetes</taxon>
        <taxon>Debaryomycetaceae</taxon>
        <taxon>Diutina</taxon>
    </lineage>
</organism>
<dbReference type="PRINTS" id="PR00416">
    <property type="entry name" value="EUTPISMRASEI"/>
</dbReference>
<name>A0A642UQV5_DIURU</name>
<dbReference type="InterPro" id="IPR048045">
    <property type="entry name" value="Topoisomer_I_DNA-bd"/>
</dbReference>
<evidence type="ECO:0000256" key="9">
    <source>
        <dbReference type="SAM" id="MobiDB-lite"/>
    </source>
</evidence>
<dbReference type="GO" id="GO:0006265">
    <property type="term" value="P:DNA topological change"/>
    <property type="evidence" value="ECO:0007669"/>
    <property type="project" value="UniProtKB-UniRule"/>
</dbReference>
<evidence type="ECO:0000259" key="10">
    <source>
        <dbReference type="SMART" id="SM00435"/>
    </source>
</evidence>
<comment type="caution">
    <text evidence="11">The sequence shown here is derived from an EMBL/GenBank/DDBJ whole genome shotgun (WGS) entry which is preliminary data.</text>
</comment>
<protein>
    <recommendedName>
        <fullName evidence="7">DNA topoisomerase I</fullName>
        <ecNumber evidence="7">5.6.2.1</ecNumber>
    </recommendedName>
    <alternativeName>
        <fullName evidence="7">DNA topoisomerase 1</fullName>
    </alternativeName>
</protein>
<feature type="compositionally biased region" description="Basic and acidic residues" evidence="9">
    <location>
        <begin position="109"/>
        <end position="130"/>
    </location>
</feature>
<dbReference type="GO" id="GO:0003917">
    <property type="term" value="F:DNA topoisomerase type I (single strand cut, ATP-independent) activity"/>
    <property type="evidence" value="ECO:0007669"/>
    <property type="project" value="UniProtKB-UniRule"/>
</dbReference>
<dbReference type="EC" id="5.6.2.1" evidence="7"/>
<dbReference type="InterPro" id="IPR013030">
    <property type="entry name" value="DNA_topo_DNA_db_N_dom2"/>
</dbReference>
<dbReference type="GeneID" id="54780975"/>
<dbReference type="InterPro" id="IPR025834">
    <property type="entry name" value="TopoI_C_dom"/>
</dbReference>
<dbReference type="Proteomes" id="UP000449547">
    <property type="component" value="Unassembled WGS sequence"/>
</dbReference>
<dbReference type="Pfam" id="PF02919">
    <property type="entry name" value="Topoisom_I_N"/>
    <property type="match status" value="1"/>
</dbReference>
<evidence type="ECO:0000256" key="1">
    <source>
        <dbReference type="ARBA" id="ARBA00000213"/>
    </source>
</evidence>
<dbReference type="InterPro" id="IPR014711">
    <property type="entry name" value="TopoI_cat_a-hlx-sub_euk"/>
</dbReference>
<dbReference type="InterPro" id="IPR008336">
    <property type="entry name" value="TopoI_DNA-bd_euk"/>
</dbReference>
<comment type="catalytic activity">
    <reaction evidence="1 6 7">
        <text>ATP-independent breakage of single-stranded DNA, followed by passage and rejoining.</text>
        <dbReference type="EC" id="5.6.2.1"/>
    </reaction>
</comment>
<dbReference type="InterPro" id="IPR036202">
    <property type="entry name" value="TopoI_DNA-bd_euk_N_sf"/>
</dbReference>
<keyword evidence="3 6" id="KW-0799">Topoisomerase</keyword>
<dbReference type="AlphaFoldDB" id="A0A642UQV5"/>
<evidence type="ECO:0000256" key="8">
    <source>
        <dbReference type="SAM" id="Coils"/>
    </source>
</evidence>
<dbReference type="SUPFAM" id="SSF56349">
    <property type="entry name" value="DNA breaking-rejoining enzymes"/>
    <property type="match status" value="1"/>
</dbReference>
<accession>A0A642UQV5</accession>
<keyword evidence="8" id="KW-0175">Coiled coil</keyword>
<dbReference type="Pfam" id="PF14370">
    <property type="entry name" value="Topo_C_assoc"/>
    <property type="match status" value="1"/>
</dbReference>
<feature type="active site" description="O-(3'-phospho-DNA)-tyrosine intermediate" evidence="6">
    <location>
        <position position="774"/>
    </location>
</feature>
<dbReference type="Gene3D" id="3.90.15.10">
    <property type="entry name" value="Topoisomerase I, Chain A, domain 3"/>
    <property type="match status" value="1"/>
</dbReference>
<dbReference type="PROSITE" id="PS00176">
    <property type="entry name" value="TOPO_IB_1"/>
    <property type="match status" value="1"/>
</dbReference>
<keyword evidence="4 6" id="KW-0238">DNA-binding</keyword>
<dbReference type="InterPro" id="IPR018521">
    <property type="entry name" value="TopoIB_AS"/>
</dbReference>
<reference evidence="11 12" key="1">
    <citation type="submission" date="2019-07" db="EMBL/GenBank/DDBJ databases">
        <title>Genome assembly of two rare yeast pathogens: Diutina rugosa and Trichomonascus ciferrii.</title>
        <authorList>
            <person name="Mixao V."/>
            <person name="Saus E."/>
            <person name="Hansen A."/>
            <person name="Lass-Flor C."/>
            <person name="Gabaldon T."/>
        </authorList>
    </citation>
    <scope>NUCLEOTIDE SEQUENCE [LARGE SCALE GENOMIC DNA]</scope>
    <source>
        <strain evidence="11 12">CBS 613</strain>
    </source>
</reference>
<evidence type="ECO:0000256" key="2">
    <source>
        <dbReference type="ARBA" id="ARBA00006645"/>
    </source>
</evidence>
<dbReference type="InterPro" id="IPR014727">
    <property type="entry name" value="TopoI_cat_a/b-sub_euk"/>
</dbReference>
<dbReference type="OMA" id="HRWKEVK"/>
<dbReference type="GO" id="GO:0006338">
    <property type="term" value="P:chromatin remodeling"/>
    <property type="evidence" value="ECO:0007669"/>
    <property type="project" value="UniProtKB-ARBA"/>
</dbReference>
<dbReference type="Gene3D" id="2.170.11.10">
    <property type="entry name" value="DNA Topoisomerase I, domain 2"/>
    <property type="match status" value="1"/>
</dbReference>
<sequence>MSSSEDDIPLSQVHDDSGDEMPLAKRHQKRPTPPYTNSEDEDEVVPTKRRKTIKREPGVNDSDSDDEPLSKVKDMDVDSEDDMPLSKKAPKTKAKKETAKSTPKTKSAPKKEKSTTKKEKSTTTKSKATDKSASTKKAAVKKEPKATKVKKEATPNGLVKDETPATPNTQSTNEEEEEEKYKWWEAGDLDGEVKWDSLHHNGVVFPPPYEPLPKHVKLYYDGKPVSLPIEAEEVAGFFGAMINTDHAQNPVFQKNFFNDFKEVLEEAGGCDVDITDFDKMDFTKIFNHYDQERERKKAMTRDEKKRLKEEKEKFEEPYKYCMLNGRKEMVGNFRIEPPGLFRGRGAHPKTGKLKRRVMPEQVTLNMSKDCPVPPPPPGHEWGEVRHDNTVTWLAMWKENIADNQKYVRFAANSSVKGQSDFKKFETARNLKNHIEDIRKDYTKMLKSEVMQERQMATATYLIDKFALRAGGEKGDDEADTVGCCSLRFEHLTLQPPHTVIFDFLGKDSIRFYQEVEVSPQVFKNLRIFKKAPKQPGDDLFDRINPTILNKKFQTYMKGLSAKVFRTYNASKTMQDQIDLIENEGTVAEKVVKFNAANRTVAILCNHQRTVSKNHGESVQKITDKIKELMWQKIRLKKMMLSLEPTLKKKEAKYFHEINDISKEDQQQIVDRLIARQKDQAEKKFARDNEKLKSEKKPLLEKSVLKERMEKIDEQAKEYAAEIKTGAVEPKAKATVEKLKAQVETIESRLQTTQLQLKDKEDNSEVSLGTSKLNYIDPRLTVMFSKKFNVPIEKLFTKTLREKFQWAIESADADWKF</sequence>
<feature type="domain" description="DNA topoisomerase I eukaryotic-type" evidence="10">
    <location>
        <begin position="340"/>
        <end position="788"/>
    </location>
</feature>
<dbReference type="VEuPathDB" id="FungiDB:DIURU_002324"/>
<dbReference type="InterPro" id="IPR013500">
    <property type="entry name" value="TopoI_cat_euk"/>
</dbReference>
<dbReference type="CDD" id="cd03488">
    <property type="entry name" value="Topoisomer_IB_N_htopoI_like"/>
    <property type="match status" value="1"/>
</dbReference>
<dbReference type="GO" id="GO:0005694">
    <property type="term" value="C:chromosome"/>
    <property type="evidence" value="ECO:0007669"/>
    <property type="project" value="InterPro"/>
</dbReference>
<evidence type="ECO:0000313" key="11">
    <source>
        <dbReference type="EMBL" id="KAA8903812.1"/>
    </source>
</evidence>
<proteinExistence type="inferred from homology"/>
<keyword evidence="5 6" id="KW-0413">Isomerase</keyword>
<dbReference type="SMART" id="SM00435">
    <property type="entry name" value="TOPEUc"/>
    <property type="match status" value="1"/>
</dbReference>
<dbReference type="EMBL" id="SWFT01000066">
    <property type="protein sequence ID" value="KAA8903812.1"/>
    <property type="molecule type" value="Genomic_DNA"/>
</dbReference>
<dbReference type="Gene3D" id="1.10.10.41">
    <property type="entry name" value="Yeast DNA topoisomerase - domain 1"/>
    <property type="match status" value="1"/>
</dbReference>
<evidence type="ECO:0000256" key="7">
    <source>
        <dbReference type="RuleBase" id="RU365101"/>
    </source>
</evidence>
<comment type="similarity">
    <text evidence="2 6 7">Belongs to the type IB topoisomerase family.</text>
</comment>
<dbReference type="FunFam" id="1.10.132.10:FF:000003">
    <property type="entry name" value="DNA topoisomerase I"/>
    <property type="match status" value="1"/>
</dbReference>
<comment type="function">
    <text evidence="7">Releases the supercoiling and torsional tension of DNA introduced during the DNA replication and transcription by transiently cleaving and rejoining one strand of the DNA duplex. Introduces a single-strand break via transesterification at the specific target site 5'-[CT]CCTTp site in duplex DNA. The scissile phosphodiester is attacked by the catalytic tyrosine of the enzyme, resulting in the formation of a DNA-(3'-phosphotyrosyl)-enzyme intermediate and the expulsion of a 5'-OH DNA strand. The free DNA strand then undergoes passage around the unbroken strand thus removing DNA supercoils. Finally, in the religation step, the DNA 5'-OH attacks the covalent intermediate to expel the active-site tyrosine and restore the DNA phosphodiester backbone.</text>
</comment>
<dbReference type="InterPro" id="IPR051062">
    <property type="entry name" value="Topoisomerase_IB"/>
</dbReference>
<evidence type="ECO:0000256" key="6">
    <source>
        <dbReference type="PROSITE-ProRule" id="PRU01382"/>
    </source>
</evidence>
<dbReference type="InterPro" id="IPR001631">
    <property type="entry name" value="TopoI"/>
</dbReference>
<feature type="compositionally biased region" description="Basic and acidic residues" evidence="9">
    <location>
        <begin position="140"/>
        <end position="163"/>
    </location>
</feature>
<dbReference type="Gene3D" id="1.10.132.10">
    <property type="match status" value="1"/>
</dbReference>
<evidence type="ECO:0000313" key="12">
    <source>
        <dbReference type="Proteomes" id="UP000449547"/>
    </source>
</evidence>
<dbReference type="FunFam" id="2.170.11.10:FF:000001">
    <property type="entry name" value="DNA topoisomerase I"/>
    <property type="match status" value="1"/>
</dbReference>
<dbReference type="GO" id="GO:0005730">
    <property type="term" value="C:nucleolus"/>
    <property type="evidence" value="ECO:0007669"/>
    <property type="project" value="TreeGrafter"/>
</dbReference>